<dbReference type="Pfam" id="PF00379">
    <property type="entry name" value="Chitin_bind_4"/>
    <property type="match status" value="1"/>
</dbReference>
<proteinExistence type="evidence at transcript level"/>
<evidence type="ECO:0000256" key="2">
    <source>
        <dbReference type="SAM" id="MobiDB-lite"/>
    </source>
</evidence>
<name>C1BSY3_LEPSM</name>
<keyword evidence="3" id="KW-0732">Signal</keyword>
<reference evidence="4" key="1">
    <citation type="submission" date="2009-06" db="EMBL/GenBank/DDBJ databases">
        <title>Lepeophtheirus salmonis ESTs and full-length cDNAs.</title>
        <authorList>
            <person name="Yasuike M."/>
            <person name="von Schalburg K."/>
            <person name="Cooper G."/>
            <person name="Leong J."/>
            <person name="Jones S.R.M."/>
            <person name="Koop B.F."/>
        </authorList>
    </citation>
    <scope>NUCLEOTIDE SEQUENCE</scope>
    <source>
        <strain evidence="4">Pacific form</strain>
        <tissue evidence="4">Whole</tissue>
    </source>
</reference>
<dbReference type="PRINTS" id="PR00947">
    <property type="entry name" value="CUTICLE"/>
</dbReference>
<dbReference type="OrthoDB" id="7255276at2759"/>
<feature type="chain" id="PRO_5002907435" evidence="3">
    <location>
        <begin position="20"/>
        <end position="194"/>
    </location>
</feature>
<dbReference type="GO" id="GO:0008010">
    <property type="term" value="F:structural constituent of chitin-based larval cuticle"/>
    <property type="evidence" value="ECO:0007669"/>
    <property type="project" value="TreeGrafter"/>
</dbReference>
<dbReference type="InterPro" id="IPR000618">
    <property type="entry name" value="Insect_cuticle"/>
</dbReference>
<sequence>MNSKVSCLLLLGCTIATIAFPAEDVKKRDIPLNSYGIGSTSNSYSNNNAGYNSFQSNRPNIKILSSNYNAPGTLDGSSNFDYSFESENGIRQQAVGKTKVVGDTEVVVMKGSYEYVGPDGQTYVVDWYADETGYHPSAPHLPQDVPIPFPEIADAVAAQIAFAAANPNSFDDGSYNGNNQVYNDRPNSNYGINK</sequence>
<accession>C1BSY3</accession>
<evidence type="ECO:0000256" key="1">
    <source>
        <dbReference type="PROSITE-ProRule" id="PRU00497"/>
    </source>
</evidence>
<dbReference type="PANTHER" id="PTHR10380:SF192">
    <property type="entry name" value="GEO02312P1"/>
    <property type="match status" value="1"/>
</dbReference>
<dbReference type="PANTHER" id="PTHR10380">
    <property type="entry name" value="CUTICLE PROTEIN"/>
    <property type="match status" value="1"/>
</dbReference>
<protein>
    <submittedName>
        <fullName evidence="4">Pupal cuticle protein 20</fullName>
    </submittedName>
</protein>
<gene>
    <name evidence="4" type="primary">CU20</name>
</gene>
<dbReference type="GO" id="GO:0062129">
    <property type="term" value="C:chitin-based extracellular matrix"/>
    <property type="evidence" value="ECO:0007669"/>
    <property type="project" value="TreeGrafter"/>
</dbReference>
<feature type="region of interest" description="Disordered" evidence="2">
    <location>
        <begin position="173"/>
        <end position="194"/>
    </location>
</feature>
<dbReference type="PROSITE" id="PS51155">
    <property type="entry name" value="CHIT_BIND_RR_2"/>
    <property type="match status" value="1"/>
</dbReference>
<evidence type="ECO:0000256" key="3">
    <source>
        <dbReference type="SAM" id="SignalP"/>
    </source>
</evidence>
<feature type="signal peptide" evidence="3">
    <location>
        <begin position="1"/>
        <end position="19"/>
    </location>
</feature>
<organism evidence="4">
    <name type="scientific">Lepeophtheirus salmonis</name>
    <name type="common">Salmon louse</name>
    <name type="synonym">Caligus salmonis</name>
    <dbReference type="NCBI Taxonomy" id="72036"/>
    <lineage>
        <taxon>Eukaryota</taxon>
        <taxon>Metazoa</taxon>
        <taxon>Ecdysozoa</taxon>
        <taxon>Arthropoda</taxon>
        <taxon>Crustacea</taxon>
        <taxon>Multicrustacea</taxon>
        <taxon>Hexanauplia</taxon>
        <taxon>Copepoda</taxon>
        <taxon>Siphonostomatoida</taxon>
        <taxon>Caligidae</taxon>
        <taxon>Lepeophtheirus</taxon>
    </lineage>
</organism>
<keyword evidence="1" id="KW-0193">Cuticle</keyword>
<dbReference type="AlphaFoldDB" id="C1BSY3"/>
<dbReference type="EMBL" id="BT077712">
    <property type="protein sequence ID" value="ACO12136.1"/>
    <property type="molecule type" value="mRNA"/>
</dbReference>
<dbReference type="InterPro" id="IPR050468">
    <property type="entry name" value="Cuticle_Struct_Prot"/>
</dbReference>
<evidence type="ECO:0000313" key="4">
    <source>
        <dbReference type="EMBL" id="ACO12136.1"/>
    </source>
</evidence>